<dbReference type="SUPFAM" id="SSF52799">
    <property type="entry name" value="(Phosphotyrosine protein) phosphatases II"/>
    <property type="match status" value="1"/>
</dbReference>
<dbReference type="InterPro" id="IPR000340">
    <property type="entry name" value="Dual-sp_phosphatase_cat-dom"/>
</dbReference>
<name>A0AAD0RYL4_9NEIS</name>
<evidence type="ECO:0000256" key="2">
    <source>
        <dbReference type="ARBA" id="ARBA00022912"/>
    </source>
</evidence>
<keyword evidence="1" id="KW-0378">Hydrolase</keyword>
<feature type="transmembrane region" description="Helical" evidence="4">
    <location>
        <begin position="85"/>
        <end position="108"/>
    </location>
</feature>
<feature type="transmembrane region" description="Helical" evidence="4">
    <location>
        <begin position="163"/>
        <end position="182"/>
    </location>
</feature>
<evidence type="ECO:0000313" key="6">
    <source>
        <dbReference type="EMBL" id="AXT47803.1"/>
    </source>
</evidence>
<dbReference type="CDD" id="cd03386">
    <property type="entry name" value="PAP2_Aur1_like"/>
    <property type="match status" value="1"/>
</dbReference>
<keyword evidence="2" id="KW-0904">Protein phosphatase</keyword>
<dbReference type="AlphaFoldDB" id="A0AAD0RYL4"/>
<dbReference type="InterPro" id="IPR020422">
    <property type="entry name" value="TYR_PHOSPHATASE_DUAL_dom"/>
</dbReference>
<dbReference type="EMBL" id="CP031968">
    <property type="protein sequence ID" value="AXT47803.1"/>
    <property type="molecule type" value="Genomic_DNA"/>
</dbReference>
<feature type="region of interest" description="Disordered" evidence="3">
    <location>
        <begin position="1"/>
        <end position="32"/>
    </location>
</feature>
<feature type="transmembrane region" description="Helical" evidence="4">
    <location>
        <begin position="274"/>
        <end position="290"/>
    </location>
</feature>
<keyword evidence="4" id="KW-0472">Membrane</keyword>
<keyword evidence="4" id="KW-0812">Transmembrane</keyword>
<dbReference type="InterPro" id="IPR029021">
    <property type="entry name" value="Prot-tyrosine_phosphatase-like"/>
</dbReference>
<dbReference type="Gene3D" id="3.90.190.10">
    <property type="entry name" value="Protein tyrosine phosphatase superfamily"/>
    <property type="match status" value="1"/>
</dbReference>
<evidence type="ECO:0000259" key="5">
    <source>
        <dbReference type="PROSITE" id="PS50056"/>
    </source>
</evidence>
<dbReference type="Proteomes" id="UP000259465">
    <property type="component" value="Chromosome"/>
</dbReference>
<evidence type="ECO:0000256" key="3">
    <source>
        <dbReference type="SAM" id="MobiDB-lite"/>
    </source>
</evidence>
<dbReference type="SMART" id="SM00195">
    <property type="entry name" value="DSPc"/>
    <property type="match status" value="1"/>
</dbReference>
<feature type="transmembrane region" description="Helical" evidence="4">
    <location>
        <begin position="189"/>
        <end position="206"/>
    </location>
</feature>
<dbReference type="GO" id="GO:0004721">
    <property type="term" value="F:phosphoprotein phosphatase activity"/>
    <property type="evidence" value="ECO:0007669"/>
    <property type="project" value="UniProtKB-KW"/>
</dbReference>
<organism evidence="6 7">
    <name type="scientific">Chromobacterium rhizoryzae</name>
    <dbReference type="NCBI Taxonomy" id="1778675"/>
    <lineage>
        <taxon>Bacteria</taxon>
        <taxon>Pseudomonadati</taxon>
        <taxon>Pseudomonadota</taxon>
        <taxon>Betaproteobacteria</taxon>
        <taxon>Neisseriales</taxon>
        <taxon>Chromobacteriaceae</taxon>
        <taxon>Chromobacterium</taxon>
    </lineage>
</organism>
<feature type="transmembrane region" description="Helical" evidence="4">
    <location>
        <begin position="250"/>
        <end position="268"/>
    </location>
</feature>
<sequence>MGHLQRQPGATPRRRRNGAATAAGRGRGVSAPAAAGRPWRLACLWLLLLGPSFFLLYGAANQYAAGLPPERVGNVAMAWERAIPLWPWTIVPYWSIDLLYGVSLFLCASRAELNAHAKRLLAVTLLSCLCFLLFPLRFGFERPPLDGVFGQLFDLLMGFDKPFNQAPSLHIGLLVVLWLRYWQHTPRRWLWLLHGWFALIGVSVLTTWQHHFWDVPSGFALAVLVCYLWPMPAPTAPSWRSPEPGRSRVLGARYAAGAVLLLVLAAALGGWGWLLAWPALALSVLAWAYWRLGPVALQKHAGRRRFAARVLLWPYSLAARLAHAYFLRRLPGAEEVIEDVWLGPVSAARDARFVAVLDLAAEYDRQAAGAVVYHSQPLLDLLLPAPAQLRLAVQALDRLRAGQRGPLLVHCALGLTRSAAVLLAWMVLSGRAGSVEQARALLRQRRQRVELSDAQCEELARLCARLEPL</sequence>
<feature type="domain" description="Tyrosine specific protein phosphatases" evidence="5">
    <location>
        <begin position="390"/>
        <end position="457"/>
    </location>
</feature>
<feature type="transmembrane region" description="Helical" evidence="4">
    <location>
        <begin position="212"/>
        <end position="229"/>
    </location>
</feature>
<reference evidence="6 7" key="1">
    <citation type="submission" date="2018-08" db="EMBL/GenBank/DDBJ databases">
        <title>Complete genome sequence of JP2-74.</title>
        <authorList>
            <person name="Wu L."/>
        </authorList>
    </citation>
    <scope>NUCLEOTIDE SEQUENCE [LARGE SCALE GENOMIC DNA]</scope>
    <source>
        <strain evidence="6 7">JP2-74</strain>
    </source>
</reference>
<dbReference type="PROSITE" id="PS00383">
    <property type="entry name" value="TYR_PHOSPHATASE_1"/>
    <property type="match status" value="1"/>
</dbReference>
<feature type="transmembrane region" description="Helical" evidence="4">
    <location>
        <begin position="44"/>
        <end position="65"/>
    </location>
</feature>
<evidence type="ECO:0000313" key="7">
    <source>
        <dbReference type="Proteomes" id="UP000259465"/>
    </source>
</evidence>
<dbReference type="PANTHER" id="PTHR47216:SF4">
    <property type="entry name" value="OS01G0859400 PROTEIN"/>
    <property type="match status" value="1"/>
</dbReference>
<evidence type="ECO:0000256" key="4">
    <source>
        <dbReference type="SAM" id="Phobius"/>
    </source>
</evidence>
<accession>A0AAD0RYL4</accession>
<dbReference type="PROSITE" id="PS50056">
    <property type="entry name" value="TYR_PHOSPHATASE_2"/>
    <property type="match status" value="1"/>
</dbReference>
<keyword evidence="4" id="KW-1133">Transmembrane helix</keyword>
<proteinExistence type="predicted"/>
<protein>
    <submittedName>
        <fullName evidence="6">PAP2 phosphatase family protein</fullName>
    </submittedName>
</protein>
<dbReference type="InterPro" id="IPR000387">
    <property type="entry name" value="Tyr_Pase_dom"/>
</dbReference>
<dbReference type="KEGG" id="crz:D1345_17205"/>
<gene>
    <name evidence="6" type="ORF">D1345_17205</name>
</gene>
<dbReference type="Pfam" id="PF00782">
    <property type="entry name" value="DSPc"/>
    <property type="match status" value="1"/>
</dbReference>
<dbReference type="InterPro" id="IPR016130">
    <property type="entry name" value="Tyr_Pase_AS"/>
</dbReference>
<dbReference type="PANTHER" id="PTHR47216">
    <property type="match status" value="1"/>
</dbReference>
<feature type="transmembrane region" description="Helical" evidence="4">
    <location>
        <begin position="120"/>
        <end position="140"/>
    </location>
</feature>
<evidence type="ECO:0000256" key="1">
    <source>
        <dbReference type="ARBA" id="ARBA00022801"/>
    </source>
</evidence>
<keyword evidence="7" id="KW-1185">Reference proteome</keyword>